<dbReference type="PANTHER" id="PTHR45654">
    <property type="entry name" value="HOMEOBOX-LEUCINE ZIPPER PROTEIN MERISTEM L1"/>
    <property type="match status" value="1"/>
</dbReference>
<organism evidence="11 12">
    <name type="scientific">Arabidopsis arenosa</name>
    <name type="common">Sand rock-cress</name>
    <name type="synonym">Cardaminopsis arenosa</name>
    <dbReference type="NCBI Taxonomy" id="38785"/>
    <lineage>
        <taxon>Eukaryota</taxon>
        <taxon>Viridiplantae</taxon>
        <taxon>Streptophyta</taxon>
        <taxon>Embryophyta</taxon>
        <taxon>Tracheophyta</taxon>
        <taxon>Spermatophyta</taxon>
        <taxon>Magnoliopsida</taxon>
        <taxon>eudicotyledons</taxon>
        <taxon>Gunneridae</taxon>
        <taxon>Pentapetalae</taxon>
        <taxon>rosids</taxon>
        <taxon>malvids</taxon>
        <taxon>Brassicales</taxon>
        <taxon>Brassicaceae</taxon>
        <taxon>Camelineae</taxon>
        <taxon>Arabidopsis</taxon>
    </lineage>
</organism>
<feature type="domain" description="START" evidence="9">
    <location>
        <begin position="66"/>
        <end position="277"/>
    </location>
</feature>
<evidence type="ECO:0000256" key="3">
    <source>
        <dbReference type="ARBA" id="ARBA00023125"/>
    </source>
</evidence>
<dbReference type="PANTHER" id="PTHR45654:SF5">
    <property type="entry name" value="HOMEOBOX-LEUCINE ZIPPER PROTEIN ANTHOCYANINLESS 2-RELATED"/>
    <property type="match status" value="1"/>
</dbReference>
<evidence type="ECO:0000256" key="5">
    <source>
        <dbReference type="ARBA" id="ARBA00023163"/>
    </source>
</evidence>
<dbReference type="PROSITE" id="PS50090">
    <property type="entry name" value="MYB_LIKE"/>
    <property type="match status" value="1"/>
</dbReference>
<dbReference type="Pfam" id="PF25797">
    <property type="entry name" value="PDF2_C"/>
    <property type="match status" value="1"/>
</dbReference>
<dbReference type="CDD" id="cd00167">
    <property type="entry name" value="SANT"/>
    <property type="match status" value="1"/>
</dbReference>
<keyword evidence="3" id="KW-0238">DNA-binding</keyword>
<feature type="region of interest" description="Disordered" evidence="7">
    <location>
        <begin position="662"/>
        <end position="697"/>
    </location>
</feature>
<dbReference type="InterPro" id="IPR002913">
    <property type="entry name" value="START_lipid-bd_dom"/>
</dbReference>
<evidence type="ECO:0000259" key="10">
    <source>
        <dbReference type="PROSITE" id="PS51294"/>
    </source>
</evidence>
<evidence type="ECO:0000259" key="9">
    <source>
        <dbReference type="PROSITE" id="PS50848"/>
    </source>
</evidence>
<dbReference type="Gene3D" id="1.10.10.60">
    <property type="entry name" value="Homeodomain-like"/>
    <property type="match status" value="1"/>
</dbReference>
<dbReference type="InterPro" id="IPR001005">
    <property type="entry name" value="SANT/Myb"/>
</dbReference>
<dbReference type="Pfam" id="PF00249">
    <property type="entry name" value="Myb_DNA-binding"/>
    <property type="match status" value="1"/>
</dbReference>
<dbReference type="Pfam" id="PF01852">
    <property type="entry name" value="START"/>
    <property type="match status" value="1"/>
</dbReference>
<dbReference type="GO" id="GO:0003677">
    <property type="term" value="F:DNA binding"/>
    <property type="evidence" value="ECO:0007669"/>
    <property type="project" value="UniProtKB-KW"/>
</dbReference>
<keyword evidence="2" id="KW-0805">Transcription regulation</keyword>
<keyword evidence="6" id="KW-0539">Nucleus</keyword>
<sequence>MASQENLISEDESINQTEPWQFENALSRSDRETLTYFTMLSEFFGQQLPNVSAYSLNLMVVLACIVNEIISLAALESPLWSRSQCENIEMLNLNEYYSQFFPWYAKNVPRFVHEASRASAVIRIDASWLVRELKNPVRWVSIFPSLVGNVSIESSNDDVKMIDMEFLTLITPVIPTRKIKVLRYCHRIGYDTWIIADISMYLSSYSDDLRPEFLRFPSGFIIQHLPNGYSKVAILEHWVYKDDAILNRLRPYLSSGLGFGAKKWLVALQRYCSKTTYINHFLTDITTMHGTHAVVNSTGRDNLLEVSRHMVHLFCSGTCGVIGYQWRRLGAGRTFGVRVFTRESPDMIRHPCRIISASGLAKIHAKPEMLFSFIYGVKKREIFNHLRLFGNGLKQVLRITRDDTTPRNDVSLFSFRLNNSTEVFLLQEAYNEASSSMVIHSILDESSLRKIINGDDSSFSITYPCGFTIMPGQNSGDEEAGCVVSVGFQAIVTEAIVANTMISNVEKTLSDTFTNFENVLAANRQSVEPWKIWQNNITMGVDDQVPRKLPKLNLCSFNLVALCHLSERRGNKDRVWKNSGEGAMIVYGGGAPEEGGGRGVVLKKGPWTVAEDETLAAYVREYGEGNWNAVQKKTWLARCGRTDNEIKNYWNTRLKRFQRQGLPLYPPDISPNNHQQQMYPQQPNTPSSPLPSPTPASSFTFPLLQPPSLCPKRCYNTAFSPKASYTSSPTTFLVSSPAFLHTHSPLTSYQSTNPVYSMKHELSSNQIPFSTPLGVYQVSKFLDNGDCNQNLNTGLHTNTCQLLEDLMEEAEALADSFRAPKRRQLMAALEDNNNNFFSGSFGHCGSSNNLFSLQGLTPKEDESLQMNTMQDEDITKLLDWGSESEEISNGQSSVITTENNLVLDDNQFALLFPVDDDTNNLPGIC</sequence>
<dbReference type="InterPro" id="IPR057993">
    <property type="entry name" value="HD-Zip_IV_C"/>
</dbReference>
<dbReference type="InterPro" id="IPR017930">
    <property type="entry name" value="Myb_dom"/>
</dbReference>
<dbReference type="SUPFAM" id="SSF46689">
    <property type="entry name" value="Homeodomain-like"/>
    <property type="match status" value="1"/>
</dbReference>
<evidence type="ECO:0000313" key="12">
    <source>
        <dbReference type="Proteomes" id="UP000682877"/>
    </source>
</evidence>
<dbReference type="EMBL" id="LR999457">
    <property type="protein sequence ID" value="CAE6174702.1"/>
    <property type="molecule type" value="Genomic_DNA"/>
</dbReference>
<evidence type="ECO:0000256" key="7">
    <source>
        <dbReference type="SAM" id="MobiDB-lite"/>
    </source>
</evidence>
<dbReference type="Proteomes" id="UP000682877">
    <property type="component" value="Chromosome 7"/>
</dbReference>
<reference evidence="11" key="1">
    <citation type="submission" date="2021-01" db="EMBL/GenBank/DDBJ databases">
        <authorList>
            <person name="Bezrukov I."/>
        </authorList>
    </citation>
    <scope>NUCLEOTIDE SEQUENCE</scope>
</reference>
<evidence type="ECO:0000256" key="4">
    <source>
        <dbReference type="ARBA" id="ARBA00023155"/>
    </source>
</evidence>
<accession>A0A8S2AVU9</accession>
<dbReference type="PROSITE" id="PS50848">
    <property type="entry name" value="START"/>
    <property type="match status" value="1"/>
</dbReference>
<feature type="domain" description="HTH myb-type" evidence="10">
    <location>
        <begin position="599"/>
        <end position="658"/>
    </location>
</feature>
<proteinExistence type="predicted"/>
<dbReference type="GO" id="GO:0005634">
    <property type="term" value="C:nucleus"/>
    <property type="evidence" value="ECO:0007669"/>
    <property type="project" value="UniProtKB-SubCell"/>
</dbReference>
<gene>
    <name evidence="11" type="ORF">AARE701A_LOCUS18367</name>
</gene>
<dbReference type="SMART" id="SM00717">
    <property type="entry name" value="SANT"/>
    <property type="match status" value="1"/>
</dbReference>
<keyword evidence="4" id="KW-0371">Homeobox</keyword>
<evidence type="ECO:0000313" key="11">
    <source>
        <dbReference type="EMBL" id="CAE6174702.1"/>
    </source>
</evidence>
<evidence type="ECO:0000256" key="2">
    <source>
        <dbReference type="ARBA" id="ARBA00023015"/>
    </source>
</evidence>
<dbReference type="InterPro" id="IPR009057">
    <property type="entry name" value="Homeodomain-like_sf"/>
</dbReference>
<dbReference type="SMART" id="SM00234">
    <property type="entry name" value="START"/>
    <property type="match status" value="1"/>
</dbReference>
<evidence type="ECO:0000256" key="6">
    <source>
        <dbReference type="ARBA" id="ARBA00023242"/>
    </source>
</evidence>
<dbReference type="SUPFAM" id="SSF55961">
    <property type="entry name" value="Bet v1-like"/>
    <property type="match status" value="1"/>
</dbReference>
<dbReference type="PROSITE" id="PS51294">
    <property type="entry name" value="HTH_MYB"/>
    <property type="match status" value="1"/>
</dbReference>
<dbReference type="AlphaFoldDB" id="A0A8S2AVU9"/>
<dbReference type="GO" id="GO:0008289">
    <property type="term" value="F:lipid binding"/>
    <property type="evidence" value="ECO:0007669"/>
    <property type="project" value="InterPro"/>
</dbReference>
<dbReference type="InterPro" id="IPR042160">
    <property type="entry name" value="HD-Zip_IV"/>
</dbReference>
<protein>
    <submittedName>
        <fullName evidence="11">Uncharacterized protein</fullName>
    </submittedName>
</protein>
<feature type="domain" description="Myb-like" evidence="8">
    <location>
        <begin position="602"/>
        <end position="654"/>
    </location>
</feature>
<feature type="compositionally biased region" description="Polar residues" evidence="7">
    <location>
        <begin position="670"/>
        <end position="679"/>
    </location>
</feature>
<keyword evidence="5" id="KW-0804">Transcription</keyword>
<evidence type="ECO:0000259" key="8">
    <source>
        <dbReference type="PROSITE" id="PS50090"/>
    </source>
</evidence>
<keyword evidence="12" id="KW-1185">Reference proteome</keyword>
<name>A0A8S2AVU9_ARAAE</name>
<comment type="subcellular location">
    <subcellularLocation>
        <location evidence="1">Nucleus</location>
    </subcellularLocation>
</comment>
<evidence type="ECO:0000256" key="1">
    <source>
        <dbReference type="ARBA" id="ARBA00004123"/>
    </source>
</evidence>